<feature type="compositionally biased region" description="Basic and acidic residues" evidence="1">
    <location>
        <begin position="61"/>
        <end position="70"/>
    </location>
</feature>
<reference evidence="3 4" key="1">
    <citation type="journal article" date="2013" name="PLoS Genet.">
        <title>The genome and development-dependent transcriptomes of Pyronema confluens: a window into fungal evolution.</title>
        <authorList>
            <person name="Traeger S."/>
            <person name="Altegoer F."/>
            <person name="Freitag M."/>
            <person name="Gabaldon T."/>
            <person name="Kempken F."/>
            <person name="Kumar A."/>
            <person name="Marcet-Houben M."/>
            <person name="Poggeler S."/>
            <person name="Stajich J.E."/>
            <person name="Nowrousian M."/>
        </authorList>
    </citation>
    <scope>NUCLEOTIDE SEQUENCE [LARGE SCALE GENOMIC DNA]</scope>
    <source>
        <strain evidence="4">CBS 100304</strain>
        <tissue evidence="3">Vegetative mycelium</tissue>
    </source>
</reference>
<feature type="domain" description="BZIP" evidence="2">
    <location>
        <begin position="72"/>
        <end position="87"/>
    </location>
</feature>
<dbReference type="InterPro" id="IPR004827">
    <property type="entry name" value="bZIP"/>
</dbReference>
<dbReference type="SUPFAM" id="SSF57959">
    <property type="entry name" value="Leucine zipper domain"/>
    <property type="match status" value="1"/>
</dbReference>
<dbReference type="CDD" id="cd14688">
    <property type="entry name" value="bZIP_YAP"/>
    <property type="match status" value="1"/>
</dbReference>
<dbReference type="AlphaFoldDB" id="U4L5Q6"/>
<sequence length="405" mass="45485">MEASLSRASQPYASQTAGSDTRPVPTTLDGACKTSSSGPSEPAAATATSPPNKIFTEDEERQLARTTDKHERRKIQNRAAQRAWRQRQRTRHKEFKEYIESRPLGTNPLAPNFDIEAIREAFLQNPDPWSDLISSDMHPISATLGDSMQESRENTATNTPRSQPPTTAPSLVGSAPLDPFSRPDSPSPLSTGPFLPNWQPQSLYSIGYIPSSLPHPLITDPPHPRPLDFPLPIRTAVQVNLGLLGIQLPQYLSNDTISPFTTGQFLDPAGNLLPVPQMMTRLSDAAPNLLPTKLQSEIEHHPWVDVIPSAIIRDRILAKLNDENQDIDEVQLCRDIESGVKVWGKIPWDERCWEWKEGFVRKWVWIFDKQALEGTNFWRAFREETRIAVDDDQGRQGVDMEMMGM</sequence>
<evidence type="ECO:0000256" key="1">
    <source>
        <dbReference type="SAM" id="MobiDB-lite"/>
    </source>
</evidence>
<feature type="compositionally biased region" description="Polar residues" evidence="1">
    <location>
        <begin position="1"/>
        <end position="19"/>
    </location>
</feature>
<keyword evidence="4" id="KW-1185">Reference proteome</keyword>
<dbReference type="PANTHER" id="PTHR38116:SF9">
    <property type="entry name" value="BZIP DOMAIN-CONTAINING PROTEIN"/>
    <property type="match status" value="1"/>
</dbReference>
<feature type="compositionally biased region" description="Low complexity" evidence="1">
    <location>
        <begin position="34"/>
        <end position="51"/>
    </location>
</feature>
<dbReference type="OrthoDB" id="2245989at2759"/>
<dbReference type="InterPro" id="IPR046347">
    <property type="entry name" value="bZIP_sf"/>
</dbReference>
<organism evidence="3 4">
    <name type="scientific">Pyronema omphalodes (strain CBS 100304)</name>
    <name type="common">Pyronema confluens</name>
    <dbReference type="NCBI Taxonomy" id="1076935"/>
    <lineage>
        <taxon>Eukaryota</taxon>
        <taxon>Fungi</taxon>
        <taxon>Dikarya</taxon>
        <taxon>Ascomycota</taxon>
        <taxon>Pezizomycotina</taxon>
        <taxon>Pezizomycetes</taxon>
        <taxon>Pezizales</taxon>
        <taxon>Pyronemataceae</taxon>
        <taxon>Pyronema</taxon>
    </lineage>
</organism>
<dbReference type="eggNOG" id="ENOG502SUTB">
    <property type="taxonomic scope" value="Eukaryota"/>
</dbReference>
<feature type="region of interest" description="Disordered" evidence="1">
    <location>
        <begin position="148"/>
        <end position="194"/>
    </location>
</feature>
<dbReference type="Pfam" id="PF11905">
    <property type="entry name" value="DUF3425"/>
    <property type="match status" value="1"/>
</dbReference>
<dbReference type="PROSITE" id="PS00036">
    <property type="entry name" value="BZIP_BASIC"/>
    <property type="match status" value="1"/>
</dbReference>
<feature type="compositionally biased region" description="Polar residues" evidence="1">
    <location>
        <begin position="148"/>
        <end position="161"/>
    </location>
</feature>
<dbReference type="EMBL" id="HF935372">
    <property type="protein sequence ID" value="CCX07756.1"/>
    <property type="molecule type" value="Genomic_DNA"/>
</dbReference>
<name>U4L5Q6_PYROM</name>
<feature type="region of interest" description="Disordered" evidence="1">
    <location>
        <begin position="1"/>
        <end position="92"/>
    </location>
</feature>
<dbReference type="GO" id="GO:0003700">
    <property type="term" value="F:DNA-binding transcription factor activity"/>
    <property type="evidence" value="ECO:0007669"/>
    <property type="project" value="InterPro"/>
</dbReference>
<protein>
    <recommendedName>
        <fullName evidence="2">BZIP domain-containing protein</fullName>
    </recommendedName>
</protein>
<gene>
    <name evidence="3" type="ORF">PCON_07345</name>
</gene>
<dbReference type="PANTHER" id="PTHR38116">
    <property type="entry name" value="CHROMOSOME 7, WHOLE GENOME SHOTGUN SEQUENCE"/>
    <property type="match status" value="1"/>
</dbReference>
<dbReference type="Proteomes" id="UP000018144">
    <property type="component" value="Unassembled WGS sequence"/>
</dbReference>
<evidence type="ECO:0000259" key="2">
    <source>
        <dbReference type="PROSITE" id="PS00036"/>
    </source>
</evidence>
<dbReference type="Gene3D" id="1.20.5.170">
    <property type="match status" value="1"/>
</dbReference>
<dbReference type="InterPro" id="IPR021833">
    <property type="entry name" value="DUF3425"/>
</dbReference>
<evidence type="ECO:0000313" key="4">
    <source>
        <dbReference type="Proteomes" id="UP000018144"/>
    </source>
</evidence>
<dbReference type="STRING" id="1076935.U4L5Q6"/>
<evidence type="ECO:0000313" key="3">
    <source>
        <dbReference type="EMBL" id="CCX07756.1"/>
    </source>
</evidence>
<proteinExistence type="predicted"/>
<accession>U4L5Q6</accession>